<dbReference type="PANTHER" id="PTHR43424:SF1">
    <property type="entry name" value="LOCUS PUTATIVE PROTEIN 1-RELATED"/>
    <property type="match status" value="1"/>
</dbReference>
<protein>
    <submittedName>
        <fullName evidence="6">Flippase</fullName>
    </submittedName>
</protein>
<dbReference type="Proteomes" id="UP000621799">
    <property type="component" value="Unassembled WGS sequence"/>
</dbReference>
<dbReference type="CDD" id="cd13128">
    <property type="entry name" value="MATE_Wzx_like"/>
    <property type="match status" value="1"/>
</dbReference>
<dbReference type="GO" id="GO:0016020">
    <property type="term" value="C:membrane"/>
    <property type="evidence" value="ECO:0007669"/>
    <property type="project" value="UniProtKB-SubCell"/>
</dbReference>
<sequence>MKKIFSRLDWSYFYAFLSESTLALTFFFYSITGRILGPEKYESFAAAAALGAILSLFIQFGLPVLLQREVAANPEEGSKLTLEFLVIEVLNSILVLIVLFPIAKILGFEGNGLIVCYVVVLAEVCRAAKMTLRGVFKGFGWFRSESIAVALERSLVYALACLVLFLTQNLIFVVATIAILRSIDIVALIYYLNGKVDIKSSIDVNKLRQSLVLAYPFAVSGILWILYYQVDIVMLKGMAPSGEAGFYSASYRIIEIFLALPRVVFQVIFTRFARCHAHSPEQLPEQVYKANRLFITLVLPVCLGAGFLQRTLVHLIFGDAFLPSIPSLAILIPSLGISMFGNLAYRFLQATGQEKSLPPLLLVTAVFNVILNAILIPHLGGVGAAYATLLSEAMLCFLGLIFMIRAGHTRVGKLTGIISLLSLTAAACPSLILSGISPIFGVALLAASIFGMAFVMRPNFFLGEAAAFNQE</sequence>
<keyword evidence="4 5" id="KW-0472">Membrane</keyword>
<keyword evidence="2 5" id="KW-0812">Transmembrane</keyword>
<organism evidence="6 7">
    <name type="scientific">Zarconia navalis LEGE 11467</name>
    <dbReference type="NCBI Taxonomy" id="1828826"/>
    <lineage>
        <taxon>Bacteria</taxon>
        <taxon>Bacillati</taxon>
        <taxon>Cyanobacteriota</taxon>
        <taxon>Cyanophyceae</taxon>
        <taxon>Oscillatoriophycideae</taxon>
        <taxon>Oscillatoriales</taxon>
        <taxon>Oscillatoriales incertae sedis</taxon>
        <taxon>Zarconia</taxon>
        <taxon>Zarconia navalis</taxon>
    </lineage>
</organism>
<feature type="transmembrane region" description="Helical" evidence="5">
    <location>
        <begin position="171"/>
        <end position="192"/>
    </location>
</feature>
<feature type="transmembrane region" description="Helical" evidence="5">
    <location>
        <begin position="78"/>
        <end position="99"/>
    </location>
</feature>
<name>A0A928W1T7_9CYAN</name>
<evidence type="ECO:0000313" key="7">
    <source>
        <dbReference type="Proteomes" id="UP000621799"/>
    </source>
</evidence>
<dbReference type="AlphaFoldDB" id="A0A928W1T7"/>
<dbReference type="EMBL" id="JADEXN010000353">
    <property type="protein sequence ID" value="MBE9042421.1"/>
    <property type="molecule type" value="Genomic_DNA"/>
</dbReference>
<reference evidence="6" key="1">
    <citation type="submission" date="2020-10" db="EMBL/GenBank/DDBJ databases">
        <authorList>
            <person name="Castelo-Branco R."/>
            <person name="Eusebio N."/>
            <person name="Adriana R."/>
            <person name="Vieira A."/>
            <person name="Brugerolle De Fraissinette N."/>
            <person name="Rezende De Castro R."/>
            <person name="Schneider M.P."/>
            <person name="Vasconcelos V."/>
            <person name="Leao P.N."/>
        </authorList>
    </citation>
    <scope>NUCLEOTIDE SEQUENCE</scope>
    <source>
        <strain evidence="6">LEGE 11467</strain>
    </source>
</reference>
<proteinExistence type="predicted"/>
<evidence type="ECO:0000313" key="6">
    <source>
        <dbReference type="EMBL" id="MBE9042421.1"/>
    </source>
</evidence>
<dbReference type="RefSeq" id="WP_264322582.1">
    <property type="nucleotide sequence ID" value="NZ_JADEXN010000353.1"/>
</dbReference>
<keyword evidence="3 5" id="KW-1133">Transmembrane helix</keyword>
<feature type="transmembrane region" description="Helical" evidence="5">
    <location>
        <begin position="438"/>
        <end position="456"/>
    </location>
</feature>
<dbReference type="Pfam" id="PF01943">
    <property type="entry name" value="Polysacc_synt"/>
    <property type="match status" value="1"/>
</dbReference>
<feature type="transmembrane region" description="Helical" evidence="5">
    <location>
        <begin position="250"/>
        <end position="269"/>
    </location>
</feature>
<feature type="transmembrane region" description="Helical" evidence="5">
    <location>
        <begin position="385"/>
        <end position="404"/>
    </location>
</feature>
<feature type="transmembrane region" description="Helical" evidence="5">
    <location>
        <begin position="105"/>
        <end position="125"/>
    </location>
</feature>
<evidence type="ECO:0000256" key="3">
    <source>
        <dbReference type="ARBA" id="ARBA00022989"/>
    </source>
</evidence>
<evidence type="ECO:0000256" key="1">
    <source>
        <dbReference type="ARBA" id="ARBA00004141"/>
    </source>
</evidence>
<evidence type="ECO:0000256" key="2">
    <source>
        <dbReference type="ARBA" id="ARBA00022692"/>
    </source>
</evidence>
<feature type="transmembrane region" description="Helical" evidence="5">
    <location>
        <begin position="212"/>
        <end position="230"/>
    </location>
</feature>
<dbReference type="PANTHER" id="PTHR43424">
    <property type="entry name" value="LOCUS PUTATIVE PROTEIN 1-RELATED"/>
    <property type="match status" value="1"/>
</dbReference>
<feature type="transmembrane region" description="Helical" evidence="5">
    <location>
        <begin position="411"/>
        <end position="432"/>
    </location>
</feature>
<dbReference type="InterPro" id="IPR052556">
    <property type="entry name" value="PolySynth_Transporter"/>
</dbReference>
<gene>
    <name evidence="6" type="ORF">IQ235_16745</name>
</gene>
<feature type="transmembrane region" description="Helical" evidence="5">
    <location>
        <begin position="360"/>
        <end position="379"/>
    </location>
</feature>
<feature type="transmembrane region" description="Helical" evidence="5">
    <location>
        <begin position="44"/>
        <end position="66"/>
    </location>
</feature>
<dbReference type="InterPro" id="IPR002797">
    <property type="entry name" value="Polysacc_synth"/>
</dbReference>
<comment type="caution">
    <text evidence="6">The sequence shown here is derived from an EMBL/GenBank/DDBJ whole genome shotgun (WGS) entry which is preliminary data.</text>
</comment>
<evidence type="ECO:0000256" key="4">
    <source>
        <dbReference type="ARBA" id="ARBA00023136"/>
    </source>
</evidence>
<evidence type="ECO:0000256" key="5">
    <source>
        <dbReference type="SAM" id="Phobius"/>
    </source>
</evidence>
<accession>A0A928W1T7</accession>
<feature type="transmembrane region" description="Helical" evidence="5">
    <location>
        <begin position="146"/>
        <end position="165"/>
    </location>
</feature>
<feature type="transmembrane region" description="Helical" evidence="5">
    <location>
        <begin position="12"/>
        <end position="32"/>
    </location>
</feature>
<feature type="transmembrane region" description="Helical" evidence="5">
    <location>
        <begin position="328"/>
        <end position="348"/>
    </location>
</feature>
<comment type="subcellular location">
    <subcellularLocation>
        <location evidence="1">Membrane</location>
        <topology evidence="1">Multi-pass membrane protein</topology>
    </subcellularLocation>
</comment>
<feature type="transmembrane region" description="Helical" evidence="5">
    <location>
        <begin position="290"/>
        <end position="308"/>
    </location>
</feature>
<keyword evidence="7" id="KW-1185">Reference proteome</keyword>